<gene>
    <name evidence="2" type="ORF">TPC1_16358</name>
</gene>
<dbReference type="InterPro" id="IPR029071">
    <property type="entry name" value="Ubiquitin-like_domsf"/>
</dbReference>
<dbReference type="Pfam" id="PF00240">
    <property type="entry name" value="ubiquitin"/>
    <property type="match status" value="1"/>
</dbReference>
<dbReference type="PANTHER" id="PTHR10666">
    <property type="entry name" value="UBIQUITIN"/>
    <property type="match status" value="1"/>
</dbReference>
<dbReference type="EMBL" id="GDID01004726">
    <property type="protein sequence ID" value="JAP91880.1"/>
    <property type="molecule type" value="Transcribed_RNA"/>
</dbReference>
<accession>A0A146K4P3</accession>
<dbReference type="InterPro" id="IPR000626">
    <property type="entry name" value="Ubiquitin-like_dom"/>
</dbReference>
<reference evidence="2" key="1">
    <citation type="submission" date="2015-07" db="EMBL/GenBank/DDBJ databases">
        <title>Adaptation to a free-living lifestyle via gene acquisitions in the diplomonad Trepomonas sp. PC1.</title>
        <authorList>
            <person name="Xu F."/>
            <person name="Jerlstrom-Hultqvist J."/>
            <person name="Kolisko M."/>
            <person name="Simpson A.G.B."/>
            <person name="Roger A.J."/>
            <person name="Svard S.G."/>
            <person name="Andersson J.O."/>
        </authorList>
    </citation>
    <scope>NUCLEOTIDE SEQUENCE</scope>
    <source>
        <strain evidence="2">PC1</strain>
    </source>
</reference>
<dbReference type="Gene3D" id="3.10.20.90">
    <property type="entry name" value="Phosphatidylinositol 3-kinase Catalytic Subunit, Chain A, domain 1"/>
    <property type="match status" value="1"/>
</dbReference>
<evidence type="ECO:0000313" key="2">
    <source>
        <dbReference type="EMBL" id="JAP91880.1"/>
    </source>
</evidence>
<sequence>LLPISAKTNTLQNQCVTIPNIKIFAKTVAGKTIPIEVNQYDTVHSVQHKICEKQGIFMADNLRLIYVSNDDRQQGKVLEGQQQLSFYNIQKQDTLHLVFKMIRGVGKTWAAP</sequence>
<feature type="non-terminal residue" evidence="2">
    <location>
        <position position="1"/>
    </location>
</feature>
<organism evidence="2">
    <name type="scientific">Trepomonas sp. PC1</name>
    <dbReference type="NCBI Taxonomy" id="1076344"/>
    <lineage>
        <taxon>Eukaryota</taxon>
        <taxon>Metamonada</taxon>
        <taxon>Diplomonadida</taxon>
        <taxon>Hexamitidae</taxon>
        <taxon>Hexamitinae</taxon>
        <taxon>Trepomonas</taxon>
    </lineage>
</organism>
<dbReference type="PROSITE" id="PS50053">
    <property type="entry name" value="UBIQUITIN_2"/>
    <property type="match status" value="1"/>
</dbReference>
<dbReference type="SMART" id="SM00213">
    <property type="entry name" value="UBQ"/>
    <property type="match status" value="1"/>
</dbReference>
<feature type="non-terminal residue" evidence="2">
    <location>
        <position position="112"/>
    </location>
</feature>
<dbReference type="AlphaFoldDB" id="A0A146K4P3"/>
<evidence type="ECO:0000259" key="1">
    <source>
        <dbReference type="PROSITE" id="PS50053"/>
    </source>
</evidence>
<proteinExistence type="predicted"/>
<dbReference type="SUPFAM" id="SSF54236">
    <property type="entry name" value="Ubiquitin-like"/>
    <property type="match status" value="1"/>
</dbReference>
<feature type="domain" description="Ubiquitin-like" evidence="1">
    <location>
        <begin position="21"/>
        <end position="104"/>
    </location>
</feature>
<name>A0A146K4P3_9EUKA</name>
<protein>
    <submittedName>
        <fullName evidence="2">Ubiquitin</fullName>
    </submittedName>
</protein>
<dbReference type="InterPro" id="IPR050158">
    <property type="entry name" value="Ubiquitin_ubiquitin-like"/>
</dbReference>